<dbReference type="Pfam" id="PF20569">
    <property type="entry name" value="DUF6778"/>
    <property type="match status" value="1"/>
</dbReference>
<keyword evidence="1" id="KW-0732">Signal</keyword>
<reference evidence="3" key="1">
    <citation type="journal article" date="2019" name="Int. J. Syst. Evol. Microbiol.">
        <title>The Global Catalogue of Microorganisms (GCM) 10K type strain sequencing project: providing services to taxonomists for standard genome sequencing and annotation.</title>
        <authorList>
            <consortium name="The Broad Institute Genomics Platform"/>
            <consortium name="The Broad Institute Genome Sequencing Center for Infectious Disease"/>
            <person name="Wu L."/>
            <person name="Ma J."/>
        </authorList>
    </citation>
    <scope>NUCLEOTIDE SEQUENCE [LARGE SCALE GENOMIC DNA]</scope>
    <source>
        <strain evidence="3">CGMCC 1.12477</strain>
    </source>
</reference>
<evidence type="ECO:0000313" key="3">
    <source>
        <dbReference type="Proteomes" id="UP001597186"/>
    </source>
</evidence>
<organism evidence="2 3">
    <name type="scientific">Lacimonas salitolerans</name>
    <dbReference type="NCBI Taxonomy" id="1323750"/>
    <lineage>
        <taxon>Bacteria</taxon>
        <taxon>Pseudomonadati</taxon>
        <taxon>Pseudomonadota</taxon>
        <taxon>Alphaproteobacteria</taxon>
        <taxon>Rhodobacterales</taxon>
        <taxon>Paracoccaceae</taxon>
        <taxon>Lacimonas</taxon>
    </lineage>
</organism>
<proteinExistence type="predicted"/>
<dbReference type="InterPro" id="IPR046705">
    <property type="entry name" value="DUF6778"/>
</dbReference>
<dbReference type="EMBL" id="JBHUDD010000156">
    <property type="protein sequence ID" value="MFD1511261.1"/>
    <property type="molecule type" value="Genomic_DNA"/>
</dbReference>
<sequence length="218" mass="23304">MKHVRIITALVLGLSVSACASFETATRNAPLESATALAAKLPSAAVQSFAVQSYKVKVPRSLRVSEANTYYPLGDIVWRGDPIGDRHAQIGEIFITSMSQAIDGAQGALPVDAEIVLKRFHALTEKTRYTVGGVHSIAFDLILRDPETGLEVVPPRTIRADLKAYGGSKAIAAEQQGITQKVRITQHLENVLRSELAEPGSAPEGVTQLVAGLEVNPI</sequence>
<evidence type="ECO:0000256" key="1">
    <source>
        <dbReference type="SAM" id="SignalP"/>
    </source>
</evidence>
<feature type="chain" id="PRO_5046282415" evidence="1">
    <location>
        <begin position="21"/>
        <end position="218"/>
    </location>
</feature>
<protein>
    <submittedName>
        <fullName evidence="2">DUF6778 family protein</fullName>
    </submittedName>
</protein>
<dbReference type="PROSITE" id="PS51257">
    <property type="entry name" value="PROKAR_LIPOPROTEIN"/>
    <property type="match status" value="1"/>
</dbReference>
<keyword evidence="3" id="KW-1185">Reference proteome</keyword>
<comment type="caution">
    <text evidence="2">The sequence shown here is derived from an EMBL/GenBank/DDBJ whole genome shotgun (WGS) entry which is preliminary data.</text>
</comment>
<name>A0ABW4EM40_9RHOB</name>
<evidence type="ECO:0000313" key="2">
    <source>
        <dbReference type="EMBL" id="MFD1511261.1"/>
    </source>
</evidence>
<dbReference type="Proteomes" id="UP001597186">
    <property type="component" value="Unassembled WGS sequence"/>
</dbReference>
<feature type="signal peptide" evidence="1">
    <location>
        <begin position="1"/>
        <end position="20"/>
    </location>
</feature>
<accession>A0ABW4EM40</accession>
<dbReference type="RefSeq" id="WP_379918273.1">
    <property type="nucleotide sequence ID" value="NZ_JBHUDD010000156.1"/>
</dbReference>
<gene>
    <name evidence="2" type="ORF">ACFTOW_17910</name>
</gene>